<keyword evidence="3" id="KW-1185">Reference proteome</keyword>
<gene>
    <name evidence="2" type="ORF">PSYICH_LOCUS14710</name>
</gene>
<dbReference type="OrthoDB" id="10054666at2759"/>
<evidence type="ECO:0000256" key="1">
    <source>
        <dbReference type="SAM" id="MobiDB-lite"/>
    </source>
</evidence>
<proteinExistence type="predicted"/>
<dbReference type="Proteomes" id="UP001153636">
    <property type="component" value="Chromosome 8"/>
</dbReference>
<evidence type="ECO:0000313" key="3">
    <source>
        <dbReference type="Proteomes" id="UP001153636"/>
    </source>
</evidence>
<dbReference type="AlphaFoldDB" id="A0A9P0D9R2"/>
<accession>A0A9P0D9R2</accession>
<dbReference type="EMBL" id="OV651820">
    <property type="protein sequence ID" value="CAH1114266.1"/>
    <property type="molecule type" value="Genomic_DNA"/>
</dbReference>
<protein>
    <submittedName>
        <fullName evidence="2">Uncharacterized protein</fullName>
    </submittedName>
</protein>
<organism evidence="2 3">
    <name type="scientific">Psylliodes chrysocephalus</name>
    <dbReference type="NCBI Taxonomy" id="3402493"/>
    <lineage>
        <taxon>Eukaryota</taxon>
        <taxon>Metazoa</taxon>
        <taxon>Ecdysozoa</taxon>
        <taxon>Arthropoda</taxon>
        <taxon>Hexapoda</taxon>
        <taxon>Insecta</taxon>
        <taxon>Pterygota</taxon>
        <taxon>Neoptera</taxon>
        <taxon>Endopterygota</taxon>
        <taxon>Coleoptera</taxon>
        <taxon>Polyphaga</taxon>
        <taxon>Cucujiformia</taxon>
        <taxon>Chrysomeloidea</taxon>
        <taxon>Chrysomelidae</taxon>
        <taxon>Galerucinae</taxon>
        <taxon>Alticini</taxon>
        <taxon>Psylliodes</taxon>
    </lineage>
</organism>
<sequence length="242" mass="27398">MNNSRGGSLEFCRINKMADGKKKPVGSEYEKDEKQAELRKLAGALESFLKDFPGSNKKQEESISVPTNEKELNASESDIPPPAIQNIRNNTDTLIHEEWQSQKDPQELNLNDNTQSSPSTSKKRLFVEKEDPISNLRICKEICDTIVVQYSSFTRVVRYYYSNSETVLLEWKPSKEVKKSENVSAKTNVVIVQQTLEENTLSIQQTGQLDASNTESPFSKAMRWPTLTVSVTKAKRNISLSF</sequence>
<feature type="compositionally biased region" description="Polar residues" evidence="1">
    <location>
        <begin position="108"/>
        <end position="120"/>
    </location>
</feature>
<feature type="region of interest" description="Disordered" evidence="1">
    <location>
        <begin position="101"/>
        <end position="124"/>
    </location>
</feature>
<evidence type="ECO:0000313" key="2">
    <source>
        <dbReference type="EMBL" id="CAH1114266.1"/>
    </source>
</evidence>
<feature type="region of interest" description="Disordered" evidence="1">
    <location>
        <begin position="49"/>
        <end position="84"/>
    </location>
</feature>
<reference evidence="2" key="1">
    <citation type="submission" date="2022-01" db="EMBL/GenBank/DDBJ databases">
        <authorList>
            <person name="King R."/>
        </authorList>
    </citation>
    <scope>NUCLEOTIDE SEQUENCE</scope>
</reference>
<name>A0A9P0D9R2_9CUCU</name>